<dbReference type="Gene3D" id="3.60.21.10">
    <property type="match status" value="1"/>
</dbReference>
<dbReference type="GO" id="GO:0016787">
    <property type="term" value="F:hydrolase activity"/>
    <property type="evidence" value="ECO:0007669"/>
    <property type="project" value="InterPro"/>
</dbReference>
<dbReference type="InterPro" id="IPR051693">
    <property type="entry name" value="UPF0046_metallophosphoest"/>
</dbReference>
<protein>
    <recommendedName>
        <fullName evidence="2">Calcineurin-like phosphoesterase domain-containing protein</fullName>
    </recommendedName>
</protein>
<dbReference type="PANTHER" id="PTHR12905">
    <property type="entry name" value="METALLOPHOSPHOESTERASE"/>
    <property type="match status" value="1"/>
</dbReference>
<keyword evidence="4" id="KW-1185">Reference proteome</keyword>
<dbReference type="EMBL" id="CAJFCJ010000031">
    <property type="protein sequence ID" value="CAD5126008.1"/>
    <property type="molecule type" value="Genomic_DNA"/>
</dbReference>
<dbReference type="OrthoDB" id="630188at2759"/>
<organism evidence="3 4">
    <name type="scientific">Dimorphilus gyrociliatus</name>
    <dbReference type="NCBI Taxonomy" id="2664684"/>
    <lineage>
        <taxon>Eukaryota</taxon>
        <taxon>Metazoa</taxon>
        <taxon>Spiralia</taxon>
        <taxon>Lophotrochozoa</taxon>
        <taxon>Annelida</taxon>
        <taxon>Polychaeta</taxon>
        <taxon>Polychaeta incertae sedis</taxon>
        <taxon>Dinophilidae</taxon>
        <taxon>Dimorphilus</taxon>
    </lineage>
</organism>
<gene>
    <name evidence="3" type="ORF">DGYR_LOCUS13296</name>
</gene>
<comment type="caution">
    <text evidence="3">The sequence shown here is derived from an EMBL/GenBank/DDBJ whole genome shotgun (WGS) entry which is preliminary data.</text>
</comment>
<comment type="similarity">
    <text evidence="1">Belongs to the UPF0046 family.</text>
</comment>
<evidence type="ECO:0000259" key="2">
    <source>
        <dbReference type="Pfam" id="PF00149"/>
    </source>
</evidence>
<evidence type="ECO:0000256" key="1">
    <source>
        <dbReference type="ARBA" id="ARBA00007993"/>
    </source>
</evidence>
<dbReference type="InterPro" id="IPR029052">
    <property type="entry name" value="Metallo-depent_PP-like"/>
</dbReference>
<dbReference type="Proteomes" id="UP000549394">
    <property type="component" value="Unassembled WGS sequence"/>
</dbReference>
<evidence type="ECO:0000313" key="4">
    <source>
        <dbReference type="Proteomes" id="UP000549394"/>
    </source>
</evidence>
<name>A0A7I8WCW0_9ANNE</name>
<dbReference type="AlphaFoldDB" id="A0A7I8WCW0"/>
<sequence length="258" mass="29990">MNEQVKTTGAENNPHKVYRNGENYSKKLRIVHISDTHLERDNQNIPDGDIIIHSGDFGQYRSGLSKEEYFSRLNSFFKNLPHKYKIFVGGNHDSPLVDCQRSLITECQYLIDESVTIEGIRIYGSPWNKWRYTSFARAFTIKNIKAKWELIDQDSDIVVTHQPPFNLLDLASYNHYIPNFLVKLLSSSRCEICSQYHPGRNHWGSKSLRRILTEKIKPTLHLFGHVHECFGATTNDKILFCNSAIKQRGHPQVIDFYF</sequence>
<proteinExistence type="inferred from homology"/>
<dbReference type="Pfam" id="PF00149">
    <property type="entry name" value="Metallophos"/>
    <property type="match status" value="1"/>
</dbReference>
<evidence type="ECO:0000313" key="3">
    <source>
        <dbReference type="EMBL" id="CAD5126008.1"/>
    </source>
</evidence>
<dbReference type="InterPro" id="IPR004843">
    <property type="entry name" value="Calcineurin-like_PHP"/>
</dbReference>
<accession>A0A7I8WCW0</accession>
<dbReference type="SUPFAM" id="SSF56300">
    <property type="entry name" value="Metallo-dependent phosphatases"/>
    <property type="match status" value="1"/>
</dbReference>
<dbReference type="PANTHER" id="PTHR12905:SF0">
    <property type="entry name" value="CALCINEURIN-LIKE PHOSPHOESTERASE DOMAIN-CONTAINING PROTEIN"/>
    <property type="match status" value="1"/>
</dbReference>
<reference evidence="3 4" key="1">
    <citation type="submission" date="2020-08" db="EMBL/GenBank/DDBJ databases">
        <authorList>
            <person name="Hejnol A."/>
        </authorList>
    </citation>
    <scope>NUCLEOTIDE SEQUENCE [LARGE SCALE GENOMIC DNA]</scope>
</reference>
<feature type="domain" description="Calcineurin-like phosphoesterase" evidence="2">
    <location>
        <begin position="28"/>
        <end position="229"/>
    </location>
</feature>